<comment type="caution">
    <text evidence="2">The sequence shown here is derived from an EMBL/GenBank/DDBJ whole genome shotgun (WGS) entry which is preliminary data.</text>
</comment>
<evidence type="ECO:0000313" key="2">
    <source>
        <dbReference type="EMBL" id="KAL1540781.1"/>
    </source>
</evidence>
<protein>
    <submittedName>
        <fullName evidence="2">Uncharacterized protein</fullName>
    </submittedName>
</protein>
<gene>
    <name evidence="2" type="ORF">AAHA92_25084</name>
</gene>
<name>A0ABD1G9G6_SALDI</name>
<reference evidence="2 3" key="1">
    <citation type="submission" date="2024-06" db="EMBL/GenBank/DDBJ databases">
        <title>A chromosome level genome sequence of Diviner's sage (Salvia divinorum).</title>
        <authorList>
            <person name="Ford S.A."/>
            <person name="Ro D.-K."/>
            <person name="Ness R.W."/>
            <person name="Phillips M.A."/>
        </authorList>
    </citation>
    <scope>NUCLEOTIDE SEQUENCE [LARGE SCALE GENOMIC DNA]</scope>
    <source>
        <strain evidence="2">SAF-2024a</strain>
        <tissue evidence="2">Leaf</tissue>
    </source>
</reference>
<proteinExistence type="predicted"/>
<feature type="region of interest" description="Disordered" evidence="1">
    <location>
        <begin position="104"/>
        <end position="124"/>
    </location>
</feature>
<organism evidence="2 3">
    <name type="scientific">Salvia divinorum</name>
    <name type="common">Maria pastora</name>
    <name type="synonym">Diviner's sage</name>
    <dbReference type="NCBI Taxonomy" id="28513"/>
    <lineage>
        <taxon>Eukaryota</taxon>
        <taxon>Viridiplantae</taxon>
        <taxon>Streptophyta</taxon>
        <taxon>Embryophyta</taxon>
        <taxon>Tracheophyta</taxon>
        <taxon>Spermatophyta</taxon>
        <taxon>Magnoliopsida</taxon>
        <taxon>eudicotyledons</taxon>
        <taxon>Gunneridae</taxon>
        <taxon>Pentapetalae</taxon>
        <taxon>asterids</taxon>
        <taxon>lamiids</taxon>
        <taxon>Lamiales</taxon>
        <taxon>Lamiaceae</taxon>
        <taxon>Nepetoideae</taxon>
        <taxon>Mentheae</taxon>
        <taxon>Salviinae</taxon>
        <taxon>Salvia</taxon>
        <taxon>Salvia subgen. Calosphace</taxon>
    </lineage>
</organism>
<evidence type="ECO:0000313" key="3">
    <source>
        <dbReference type="Proteomes" id="UP001567538"/>
    </source>
</evidence>
<sequence length="124" mass="13905">MREKRQAQVSKGCLLDSRANLGRALDNPWPFTLGEKYKLLPTNTSCLSFDADEPFVVSKIEDMEMKHHVAHDLKTTTPVKDQEEQGQVEELLAQGVQNSELRANHFQGGEDDTTTCDGCQGSRR</sequence>
<dbReference type="AlphaFoldDB" id="A0ABD1G9G6"/>
<evidence type="ECO:0000256" key="1">
    <source>
        <dbReference type="SAM" id="MobiDB-lite"/>
    </source>
</evidence>
<accession>A0ABD1G9G6</accession>
<dbReference type="Proteomes" id="UP001567538">
    <property type="component" value="Unassembled WGS sequence"/>
</dbReference>
<keyword evidence="3" id="KW-1185">Reference proteome</keyword>
<dbReference type="EMBL" id="JBEAFC010000009">
    <property type="protein sequence ID" value="KAL1540781.1"/>
    <property type="molecule type" value="Genomic_DNA"/>
</dbReference>